<accession>A0ABQ3EP11</accession>
<comment type="caution">
    <text evidence="2">The sequence shown here is derived from an EMBL/GenBank/DDBJ whole genome shotgun (WGS) entry which is preliminary data.</text>
</comment>
<keyword evidence="3" id="KW-1185">Reference proteome</keyword>
<evidence type="ECO:0000313" key="3">
    <source>
        <dbReference type="Proteomes" id="UP000642673"/>
    </source>
</evidence>
<protein>
    <submittedName>
        <fullName evidence="2">N-acetyltransferase</fullName>
    </submittedName>
</protein>
<dbReference type="Pfam" id="PF13302">
    <property type="entry name" value="Acetyltransf_3"/>
    <property type="match status" value="1"/>
</dbReference>
<evidence type="ECO:0000313" key="2">
    <source>
        <dbReference type="EMBL" id="GHB43885.1"/>
    </source>
</evidence>
<dbReference type="InterPro" id="IPR016181">
    <property type="entry name" value="Acyl_CoA_acyltransferase"/>
</dbReference>
<dbReference type="EMBL" id="BMVP01000002">
    <property type="protein sequence ID" value="GHB43885.1"/>
    <property type="molecule type" value="Genomic_DNA"/>
</dbReference>
<dbReference type="PANTHER" id="PTHR43792">
    <property type="entry name" value="GNAT FAMILY, PUTATIVE (AFU_ORTHOLOGUE AFUA_3G00765)-RELATED-RELATED"/>
    <property type="match status" value="1"/>
</dbReference>
<dbReference type="Gene3D" id="3.40.630.30">
    <property type="match status" value="1"/>
</dbReference>
<evidence type="ECO:0000259" key="1">
    <source>
        <dbReference type="PROSITE" id="PS51186"/>
    </source>
</evidence>
<dbReference type="PROSITE" id="PS51186">
    <property type="entry name" value="GNAT"/>
    <property type="match status" value="1"/>
</dbReference>
<proteinExistence type="predicted"/>
<name>A0ABQ3EP11_9ACTN</name>
<dbReference type="Proteomes" id="UP000642673">
    <property type="component" value="Unassembled WGS sequence"/>
</dbReference>
<dbReference type="PANTHER" id="PTHR43792:SF1">
    <property type="entry name" value="N-ACETYLTRANSFERASE DOMAIN-CONTAINING PROTEIN"/>
    <property type="match status" value="1"/>
</dbReference>
<dbReference type="InterPro" id="IPR000182">
    <property type="entry name" value="GNAT_dom"/>
</dbReference>
<sequence>MPNGTGHVAVYAAEEIAIRRAAPVTTSPTRPPLPAVQLRVPTDEDAHAWHAVFDDTDVMEFLGGPAELSLYEEFTARQRMHDARLGYCLWTLLDEQGAVIGFTGAQPWPQEDWGPVGEIEIGWRLGRSAWGKGYAYAAALATLDRLREAGVPHVVAMIHARNARSVAVAERLGMDLAEEFTSPGGNPGRRYELALA</sequence>
<gene>
    <name evidence="2" type="ORF">GCM10010347_11390</name>
</gene>
<organism evidence="2 3">
    <name type="scientific">Streptomyces cirratus</name>
    <dbReference type="NCBI Taxonomy" id="68187"/>
    <lineage>
        <taxon>Bacteria</taxon>
        <taxon>Bacillati</taxon>
        <taxon>Actinomycetota</taxon>
        <taxon>Actinomycetes</taxon>
        <taxon>Kitasatosporales</taxon>
        <taxon>Streptomycetaceae</taxon>
        <taxon>Streptomyces</taxon>
    </lineage>
</organism>
<reference evidence="3" key="1">
    <citation type="journal article" date="2019" name="Int. J. Syst. Evol. Microbiol.">
        <title>The Global Catalogue of Microorganisms (GCM) 10K type strain sequencing project: providing services to taxonomists for standard genome sequencing and annotation.</title>
        <authorList>
            <consortium name="The Broad Institute Genomics Platform"/>
            <consortium name="The Broad Institute Genome Sequencing Center for Infectious Disease"/>
            <person name="Wu L."/>
            <person name="Ma J."/>
        </authorList>
    </citation>
    <scope>NUCLEOTIDE SEQUENCE [LARGE SCALE GENOMIC DNA]</scope>
    <source>
        <strain evidence="3">JCM 4738</strain>
    </source>
</reference>
<feature type="domain" description="N-acetyltransferase" evidence="1">
    <location>
        <begin position="36"/>
        <end position="196"/>
    </location>
</feature>
<dbReference type="InterPro" id="IPR051531">
    <property type="entry name" value="N-acetyltransferase"/>
</dbReference>
<dbReference type="SUPFAM" id="SSF55729">
    <property type="entry name" value="Acyl-CoA N-acyltransferases (Nat)"/>
    <property type="match status" value="1"/>
</dbReference>